<keyword evidence="2" id="KW-1185">Reference proteome</keyword>
<sequence length="205" mass="24131">MMLFFINKSLSFMGTKKGIVTELPIGYRFVPTDEEMVEYLVNKVFQRTFPTHVIQEIDASELYSKPPMNLAEEDPFHGKDWLYFFIHGDEYFYGERKKTRVVGNELGFWSSVGEEDPIYNTDGNIFAFKTYFIYFSGSLAKAKKTQWKMEEFRLPLKFQTKELEALLFENKSSSDEVDASQLAQVFEKKLKRHEERLKKFTEVSV</sequence>
<proteinExistence type="predicted"/>
<reference evidence="1 2" key="1">
    <citation type="journal article" date="2022" name="Plant J.">
        <title>Chromosome-level genome of Camellia lanceoleosa provides a valuable resource for understanding genome evolution and self-incompatibility.</title>
        <authorList>
            <person name="Gong W."/>
            <person name="Xiao S."/>
            <person name="Wang L."/>
            <person name="Liao Z."/>
            <person name="Chang Y."/>
            <person name="Mo W."/>
            <person name="Hu G."/>
            <person name="Li W."/>
            <person name="Zhao G."/>
            <person name="Zhu H."/>
            <person name="Hu X."/>
            <person name="Ji K."/>
            <person name="Xiang X."/>
            <person name="Song Q."/>
            <person name="Yuan D."/>
            <person name="Jin S."/>
            <person name="Zhang L."/>
        </authorList>
    </citation>
    <scope>NUCLEOTIDE SEQUENCE [LARGE SCALE GENOMIC DNA]</scope>
    <source>
        <strain evidence="1">SQ_2022a</strain>
    </source>
</reference>
<comment type="caution">
    <text evidence="1">The sequence shown here is derived from an EMBL/GenBank/DDBJ whole genome shotgun (WGS) entry which is preliminary data.</text>
</comment>
<evidence type="ECO:0000313" key="2">
    <source>
        <dbReference type="Proteomes" id="UP001060215"/>
    </source>
</evidence>
<gene>
    <name evidence="1" type="ORF">LOK49_LG04G01867</name>
</gene>
<accession>A0ACC0I3B0</accession>
<protein>
    <submittedName>
        <fullName evidence="1">NAC domain-containing protein 94</fullName>
    </submittedName>
</protein>
<dbReference type="Proteomes" id="UP001060215">
    <property type="component" value="Chromosome 2"/>
</dbReference>
<dbReference type="EMBL" id="CM045759">
    <property type="protein sequence ID" value="KAI8019215.1"/>
    <property type="molecule type" value="Genomic_DNA"/>
</dbReference>
<name>A0ACC0I3B0_9ERIC</name>
<evidence type="ECO:0000313" key="1">
    <source>
        <dbReference type="EMBL" id="KAI8019215.1"/>
    </source>
</evidence>
<organism evidence="1 2">
    <name type="scientific">Camellia lanceoleosa</name>
    <dbReference type="NCBI Taxonomy" id="1840588"/>
    <lineage>
        <taxon>Eukaryota</taxon>
        <taxon>Viridiplantae</taxon>
        <taxon>Streptophyta</taxon>
        <taxon>Embryophyta</taxon>
        <taxon>Tracheophyta</taxon>
        <taxon>Spermatophyta</taxon>
        <taxon>Magnoliopsida</taxon>
        <taxon>eudicotyledons</taxon>
        <taxon>Gunneridae</taxon>
        <taxon>Pentapetalae</taxon>
        <taxon>asterids</taxon>
        <taxon>Ericales</taxon>
        <taxon>Theaceae</taxon>
        <taxon>Camellia</taxon>
    </lineage>
</organism>